<proteinExistence type="predicted"/>
<dbReference type="OrthoDB" id="1435261at2"/>
<dbReference type="PROSITE" id="PS51257">
    <property type="entry name" value="PROKAR_LIPOPROTEIN"/>
    <property type="match status" value="1"/>
</dbReference>
<feature type="domain" description="Lipocalin-like" evidence="2">
    <location>
        <begin position="31"/>
        <end position="112"/>
    </location>
</feature>
<gene>
    <name evidence="3" type="ORF">SAMN04488508_101206</name>
</gene>
<evidence type="ECO:0000313" key="4">
    <source>
        <dbReference type="Proteomes" id="UP000184432"/>
    </source>
</evidence>
<dbReference type="AlphaFoldDB" id="A0A1M6ABE6"/>
<keyword evidence="1" id="KW-0732">Signal</keyword>
<dbReference type="Pfam" id="PF13648">
    <property type="entry name" value="Lipocalin_4"/>
    <property type="match status" value="1"/>
</dbReference>
<keyword evidence="4" id="KW-1185">Reference proteome</keyword>
<evidence type="ECO:0000313" key="3">
    <source>
        <dbReference type="EMBL" id="SHI33844.1"/>
    </source>
</evidence>
<protein>
    <submittedName>
        <fullName evidence="3">Lipocalin-like domain-containing protein</fullName>
    </submittedName>
</protein>
<dbReference type="STRING" id="570521.SAMN04488508_101206"/>
<organism evidence="3 4">
    <name type="scientific">Aquimarina spongiae</name>
    <dbReference type="NCBI Taxonomy" id="570521"/>
    <lineage>
        <taxon>Bacteria</taxon>
        <taxon>Pseudomonadati</taxon>
        <taxon>Bacteroidota</taxon>
        <taxon>Flavobacteriia</taxon>
        <taxon>Flavobacteriales</taxon>
        <taxon>Flavobacteriaceae</taxon>
        <taxon>Aquimarina</taxon>
    </lineage>
</organism>
<dbReference type="InterPro" id="IPR024311">
    <property type="entry name" value="Lipocalin-like"/>
</dbReference>
<dbReference type="EMBL" id="FQYP01000001">
    <property type="protein sequence ID" value="SHI33844.1"/>
    <property type="molecule type" value="Genomic_DNA"/>
</dbReference>
<sequence>MKKSFLVCFLLTTLMLVSCGSDDDGGINNSLIGTWKLTNAAEGDGTPIMLLDCEENTTFTFTENMFTRRSFEANQDRTDCLPVEESTATYRTNGNLIELLDADGNVIVPTESQLSFAVAADVMTIRDTDPGTGNVVLELVFARQ</sequence>
<dbReference type="RefSeq" id="WP_084549348.1">
    <property type="nucleotide sequence ID" value="NZ_FQYP01000001.1"/>
</dbReference>
<name>A0A1M6ABE6_9FLAO</name>
<dbReference type="Proteomes" id="UP000184432">
    <property type="component" value="Unassembled WGS sequence"/>
</dbReference>
<evidence type="ECO:0000259" key="2">
    <source>
        <dbReference type="Pfam" id="PF13648"/>
    </source>
</evidence>
<evidence type="ECO:0000256" key="1">
    <source>
        <dbReference type="SAM" id="SignalP"/>
    </source>
</evidence>
<accession>A0A1M6ABE6</accession>
<feature type="signal peptide" evidence="1">
    <location>
        <begin position="1"/>
        <end position="20"/>
    </location>
</feature>
<feature type="chain" id="PRO_5012115856" evidence="1">
    <location>
        <begin position="21"/>
        <end position="144"/>
    </location>
</feature>
<reference evidence="4" key="1">
    <citation type="submission" date="2016-11" db="EMBL/GenBank/DDBJ databases">
        <authorList>
            <person name="Varghese N."/>
            <person name="Submissions S."/>
        </authorList>
    </citation>
    <scope>NUCLEOTIDE SEQUENCE [LARGE SCALE GENOMIC DNA]</scope>
    <source>
        <strain evidence="4">DSM 22623</strain>
    </source>
</reference>